<protein>
    <submittedName>
        <fullName evidence="2">Uncharacterized protein</fullName>
    </submittedName>
</protein>
<organism evidence="2 3">
    <name type="scientific">Paenibacillus alvei</name>
    <name type="common">Bacillus alvei</name>
    <dbReference type="NCBI Taxonomy" id="44250"/>
    <lineage>
        <taxon>Bacteria</taxon>
        <taxon>Bacillati</taxon>
        <taxon>Bacillota</taxon>
        <taxon>Bacilli</taxon>
        <taxon>Bacillales</taxon>
        <taxon>Paenibacillaceae</taxon>
        <taxon>Paenibacillus</taxon>
    </lineage>
</organism>
<accession>A0A383RHE9</accession>
<dbReference type="AlphaFoldDB" id="A0A383RHE9"/>
<evidence type="ECO:0000313" key="3">
    <source>
        <dbReference type="Proteomes" id="UP000304148"/>
    </source>
</evidence>
<gene>
    <name evidence="2" type="ORF">PBLR_14814</name>
</gene>
<feature type="signal peptide" evidence="1">
    <location>
        <begin position="1"/>
        <end position="28"/>
    </location>
</feature>
<keyword evidence="1" id="KW-0732">Signal</keyword>
<proteinExistence type="predicted"/>
<evidence type="ECO:0000256" key="1">
    <source>
        <dbReference type="SAM" id="SignalP"/>
    </source>
</evidence>
<dbReference type="EMBL" id="LS992241">
    <property type="protein sequence ID" value="SYX86390.1"/>
    <property type="molecule type" value="Genomic_DNA"/>
</dbReference>
<sequence length="411" mass="46371">MRKCMIQGIILTLVSVLLLTSLSGVASAKSNYLQEGAVIGKISSEQMKGKINGLSISGFTFRNSFWIPIKQLTEYGFDVAVGGKSDPIRISRNLNKEVKGVEQANKAPSKKEITVQYTNKEIYVGNIKLTAYQIDNTNVIRLSDLKMFGDMTWDAKSKTIQLNLSTSTYNNELNIWVTDDKVYNRSGQTMSEIQIKHFYLQDGQIKEKFETLRNVETVATVKGNKQEDDAKRIVMGYLGTVLFNVVTTDGKTIANSRALDEIDYYKSKTRVEDVKYQLDKEYLVFEKDVKEFLKQELKKNNNQPLKVLGTEVSYDSIGTPEVNVDIINLTEKRVVAFEVVMTGYDSYNRVVRNSITKESSLKGIAQNLSEVIGMGSRGVYTWKMHLHDTMVKASVKVTSVKFSDGTVWRAK</sequence>
<feature type="chain" id="PRO_5017078894" evidence="1">
    <location>
        <begin position="29"/>
        <end position="411"/>
    </location>
</feature>
<reference evidence="3" key="1">
    <citation type="submission" date="2018-08" db="EMBL/GenBank/DDBJ databases">
        <authorList>
            <person name="Chevrot R."/>
        </authorList>
    </citation>
    <scope>NUCLEOTIDE SEQUENCE [LARGE SCALE GENOMIC DNA]</scope>
</reference>
<dbReference type="RefSeq" id="WP_138188346.1">
    <property type="nucleotide sequence ID" value="NZ_LS992241.1"/>
</dbReference>
<dbReference type="Proteomes" id="UP000304148">
    <property type="component" value="Chromosome"/>
</dbReference>
<evidence type="ECO:0000313" key="2">
    <source>
        <dbReference type="EMBL" id="SYX86390.1"/>
    </source>
</evidence>
<name>A0A383RHE9_PAEAL</name>